<proteinExistence type="predicted"/>
<protein>
    <submittedName>
        <fullName evidence="12">ABC transporter ATP-binding protein</fullName>
    </submittedName>
</protein>
<reference evidence="12 13" key="1">
    <citation type="submission" date="2014-09" db="EMBL/GenBank/DDBJ databases">
        <title>Vibrio maritimus JCM 19235. (C45) whole genome shotgun sequence.</title>
        <authorList>
            <person name="Sawabe T."/>
            <person name="Meirelles P."/>
            <person name="Nakanishi M."/>
            <person name="Sayaka M."/>
            <person name="Hattori M."/>
            <person name="Ohkuma M."/>
        </authorList>
    </citation>
    <scope>NUCLEOTIDE SEQUENCE [LARGE SCALE GENOMIC DNA]</scope>
    <source>
        <strain evidence="13">JCM19235</strain>
    </source>
</reference>
<evidence type="ECO:0000313" key="13">
    <source>
        <dbReference type="Proteomes" id="UP000029228"/>
    </source>
</evidence>
<dbReference type="GO" id="GO:0015421">
    <property type="term" value="F:ABC-type oligopeptide transporter activity"/>
    <property type="evidence" value="ECO:0007669"/>
    <property type="project" value="TreeGrafter"/>
</dbReference>
<evidence type="ECO:0000256" key="1">
    <source>
        <dbReference type="ARBA" id="ARBA00004651"/>
    </source>
</evidence>
<evidence type="ECO:0000256" key="4">
    <source>
        <dbReference type="ARBA" id="ARBA00022692"/>
    </source>
</evidence>
<keyword evidence="8 9" id="KW-0472">Membrane</keyword>
<sequence>MLPLSIATSLLFPWLIIQVIDVYLSQGNMDGLLQHIFYLVIVLIISYIVDTTYAYNLRKTGQHTITDMRSVLVSRVLRLPRSYFDNTPIGITLSRLTSDLETIGDSFVQSVVGLVRDSLNTIALLIMMLFIDWKLTMVVLVVMPPVIYLTVFVRNKLRQMHQITRSALARGIGYLQEVLLGVKTVQFYRAEEEVEARYKSYTDEFLAAQMKVNKYDAILFAFISGVTSITIALMIWFGSGQVLEASLTLGVLIAFINTLEKVFVPIRDFTSQIASIQSSFAAFDHIEELFVEPLEEEGHQLLAKQQVEPELKVFKSLEFRNVSFRYKKDAPYVLKDVSFTLNKGHQIALVGSTGSGKSTIMRLITKTYRHYEGSILLNGIELSQIAADDCAHLFSMMMQDVHLFEQSIHFNIALGKEGVGREEVVEAARYVYADRFIEQLPRDYDFKLDKNGANLSVGQTQLISFARAIAQGGQIMMLDEATSSVDSITEDLIQKAMSRLYQEKTVIAIAHRLSTVRHSDLILVLDKGEIVERGNHSELVAINGLYAGLLKESISDKEAAKVAVNQ</sequence>
<dbReference type="Gene3D" id="3.40.50.300">
    <property type="entry name" value="P-loop containing nucleotide triphosphate hydrolases"/>
    <property type="match status" value="1"/>
</dbReference>
<keyword evidence="7 9" id="KW-1133">Transmembrane helix</keyword>
<dbReference type="PROSITE" id="PS50929">
    <property type="entry name" value="ABC_TM1F"/>
    <property type="match status" value="1"/>
</dbReference>
<feature type="transmembrane region" description="Helical" evidence="9">
    <location>
        <begin position="122"/>
        <end position="151"/>
    </location>
</feature>
<keyword evidence="2" id="KW-0813">Transport</keyword>
<evidence type="ECO:0000256" key="9">
    <source>
        <dbReference type="SAM" id="Phobius"/>
    </source>
</evidence>
<feature type="transmembrane region" description="Helical" evidence="9">
    <location>
        <begin position="6"/>
        <end position="24"/>
    </location>
</feature>
<organism evidence="12 13">
    <name type="scientific">Vibrio maritimus</name>
    <dbReference type="NCBI Taxonomy" id="990268"/>
    <lineage>
        <taxon>Bacteria</taxon>
        <taxon>Pseudomonadati</taxon>
        <taxon>Pseudomonadota</taxon>
        <taxon>Gammaproteobacteria</taxon>
        <taxon>Vibrionales</taxon>
        <taxon>Vibrionaceae</taxon>
        <taxon>Vibrio</taxon>
    </lineage>
</organism>
<dbReference type="Pfam" id="PF00005">
    <property type="entry name" value="ABC_tran"/>
    <property type="match status" value="1"/>
</dbReference>
<dbReference type="EMBL" id="BBMR01000003">
    <property type="protein sequence ID" value="GAL18723.1"/>
    <property type="molecule type" value="Genomic_DNA"/>
</dbReference>
<evidence type="ECO:0000256" key="6">
    <source>
        <dbReference type="ARBA" id="ARBA00022840"/>
    </source>
</evidence>
<dbReference type="GO" id="GO:0005524">
    <property type="term" value="F:ATP binding"/>
    <property type="evidence" value="ECO:0007669"/>
    <property type="project" value="UniProtKB-KW"/>
</dbReference>
<gene>
    <name evidence="12" type="ORF">JCM19235_2146</name>
</gene>
<dbReference type="PANTHER" id="PTHR43394:SF1">
    <property type="entry name" value="ATP-BINDING CASSETTE SUB-FAMILY B MEMBER 10, MITOCHONDRIAL"/>
    <property type="match status" value="1"/>
</dbReference>
<evidence type="ECO:0000259" key="10">
    <source>
        <dbReference type="PROSITE" id="PS50893"/>
    </source>
</evidence>
<evidence type="ECO:0000259" key="11">
    <source>
        <dbReference type="PROSITE" id="PS50929"/>
    </source>
</evidence>
<dbReference type="Pfam" id="PF00664">
    <property type="entry name" value="ABC_membrane"/>
    <property type="match status" value="1"/>
</dbReference>
<dbReference type="CDD" id="cd18544">
    <property type="entry name" value="ABC_6TM_TmrA_like"/>
    <property type="match status" value="1"/>
</dbReference>
<dbReference type="PROSITE" id="PS50893">
    <property type="entry name" value="ABC_TRANSPORTER_2"/>
    <property type="match status" value="1"/>
</dbReference>
<keyword evidence="4 9" id="KW-0812">Transmembrane</keyword>
<keyword evidence="3" id="KW-1003">Cell membrane</keyword>
<name>A0A090RVW0_9VIBR</name>
<accession>A0A090RVW0</accession>
<dbReference type="AlphaFoldDB" id="A0A090RVW0"/>
<evidence type="ECO:0000256" key="3">
    <source>
        <dbReference type="ARBA" id="ARBA00022475"/>
    </source>
</evidence>
<evidence type="ECO:0000256" key="5">
    <source>
        <dbReference type="ARBA" id="ARBA00022741"/>
    </source>
</evidence>
<keyword evidence="6 12" id="KW-0067">ATP-binding</keyword>
<evidence type="ECO:0000256" key="7">
    <source>
        <dbReference type="ARBA" id="ARBA00022989"/>
    </source>
</evidence>
<comment type="caution">
    <text evidence="12">The sequence shown here is derived from an EMBL/GenBank/DDBJ whole genome shotgun (WGS) entry which is preliminary data.</text>
</comment>
<dbReference type="SMART" id="SM00382">
    <property type="entry name" value="AAA"/>
    <property type="match status" value="1"/>
</dbReference>
<dbReference type="GO" id="GO:0005886">
    <property type="term" value="C:plasma membrane"/>
    <property type="evidence" value="ECO:0007669"/>
    <property type="project" value="UniProtKB-SubCell"/>
</dbReference>
<dbReference type="SUPFAM" id="SSF52540">
    <property type="entry name" value="P-loop containing nucleoside triphosphate hydrolases"/>
    <property type="match status" value="1"/>
</dbReference>
<evidence type="ECO:0000256" key="2">
    <source>
        <dbReference type="ARBA" id="ARBA00022448"/>
    </source>
</evidence>
<evidence type="ECO:0000313" key="12">
    <source>
        <dbReference type="EMBL" id="GAL18723.1"/>
    </source>
</evidence>
<dbReference type="PANTHER" id="PTHR43394">
    <property type="entry name" value="ATP-DEPENDENT PERMEASE MDL1, MITOCHONDRIAL"/>
    <property type="match status" value="1"/>
</dbReference>
<dbReference type="Proteomes" id="UP000029228">
    <property type="component" value="Unassembled WGS sequence"/>
</dbReference>
<dbReference type="GO" id="GO:0016887">
    <property type="term" value="F:ATP hydrolysis activity"/>
    <property type="evidence" value="ECO:0007669"/>
    <property type="project" value="InterPro"/>
</dbReference>
<keyword evidence="13" id="KW-1185">Reference proteome</keyword>
<dbReference type="Gene3D" id="1.20.1560.10">
    <property type="entry name" value="ABC transporter type 1, transmembrane domain"/>
    <property type="match status" value="1"/>
</dbReference>
<dbReference type="InterPro" id="IPR011527">
    <property type="entry name" value="ABC1_TM_dom"/>
</dbReference>
<keyword evidence="5" id="KW-0547">Nucleotide-binding</keyword>
<dbReference type="InterPro" id="IPR003593">
    <property type="entry name" value="AAA+_ATPase"/>
</dbReference>
<feature type="transmembrane region" description="Helical" evidence="9">
    <location>
        <begin position="36"/>
        <end position="55"/>
    </location>
</feature>
<dbReference type="InterPro" id="IPR039421">
    <property type="entry name" value="Type_1_exporter"/>
</dbReference>
<feature type="transmembrane region" description="Helical" evidence="9">
    <location>
        <begin position="217"/>
        <end position="236"/>
    </location>
</feature>
<comment type="subcellular location">
    <subcellularLocation>
        <location evidence="1">Cell membrane</location>
        <topology evidence="1">Multi-pass membrane protein</topology>
    </subcellularLocation>
</comment>
<feature type="domain" description="ABC transmembrane type-1" evidence="11">
    <location>
        <begin position="4"/>
        <end position="278"/>
    </location>
</feature>
<dbReference type="STRING" id="990268.JCM19235_2146"/>
<dbReference type="FunFam" id="3.40.50.300:FF:000221">
    <property type="entry name" value="Multidrug ABC transporter ATP-binding protein"/>
    <property type="match status" value="1"/>
</dbReference>
<evidence type="ECO:0000256" key="8">
    <source>
        <dbReference type="ARBA" id="ARBA00023136"/>
    </source>
</evidence>
<dbReference type="InterPro" id="IPR027417">
    <property type="entry name" value="P-loop_NTPase"/>
</dbReference>
<dbReference type="SUPFAM" id="SSF90123">
    <property type="entry name" value="ABC transporter transmembrane region"/>
    <property type="match status" value="1"/>
</dbReference>
<dbReference type="InterPro" id="IPR036640">
    <property type="entry name" value="ABC1_TM_sf"/>
</dbReference>
<feature type="domain" description="ABC transporter" evidence="10">
    <location>
        <begin position="317"/>
        <end position="552"/>
    </location>
</feature>
<dbReference type="InterPro" id="IPR003439">
    <property type="entry name" value="ABC_transporter-like_ATP-bd"/>
</dbReference>